<evidence type="ECO:0000256" key="2">
    <source>
        <dbReference type="SAM" id="SignalP"/>
    </source>
</evidence>
<feature type="domain" description="DUF4174" evidence="3">
    <location>
        <begin position="24"/>
        <end position="139"/>
    </location>
</feature>
<evidence type="ECO:0000259" key="3">
    <source>
        <dbReference type="Pfam" id="PF13778"/>
    </source>
</evidence>
<reference evidence="5" key="1">
    <citation type="submission" date="2016-12" db="EMBL/GenBank/DDBJ databases">
        <authorList>
            <person name="Varghese N."/>
            <person name="Submissions S."/>
        </authorList>
    </citation>
    <scope>NUCLEOTIDE SEQUENCE [LARGE SCALE GENOMIC DNA]</scope>
    <source>
        <strain evidence="5">DSM 25035</strain>
    </source>
</reference>
<gene>
    <name evidence="4" type="ORF">SAMN04488108_0870</name>
</gene>
<dbReference type="RefSeq" id="WP_083586367.1">
    <property type="nucleotide sequence ID" value="NZ_FRXN01000001.1"/>
</dbReference>
<dbReference type="Proteomes" id="UP000184609">
    <property type="component" value="Unassembled WGS sequence"/>
</dbReference>
<feature type="signal peptide" evidence="2">
    <location>
        <begin position="1"/>
        <end position="21"/>
    </location>
</feature>
<dbReference type="AlphaFoldDB" id="A0A1M7Z6Z4"/>
<keyword evidence="1 2" id="KW-0732">Signal</keyword>
<sequence>MVNLRLFLIAFLYMIISPSNAQSLSSHQWKDRLVVIYSDDTTNSTFQNQLQELKKDTEGIHDRKIVIYQSINGKVKKGLVENENCDNSEVEFQKLNDSHLKFEVLLIGLDGGVKLRKTDLLTIQELFGTIDQMPMRISEMRRKKDN</sequence>
<proteinExistence type="predicted"/>
<dbReference type="Pfam" id="PF13778">
    <property type="entry name" value="DUF4174"/>
    <property type="match status" value="1"/>
</dbReference>
<protein>
    <recommendedName>
        <fullName evidence="3">DUF4174 domain-containing protein</fullName>
    </recommendedName>
</protein>
<feature type="chain" id="PRO_5012387540" description="DUF4174 domain-containing protein" evidence="2">
    <location>
        <begin position="22"/>
        <end position="146"/>
    </location>
</feature>
<evidence type="ECO:0000313" key="4">
    <source>
        <dbReference type="EMBL" id="SHO60550.1"/>
    </source>
</evidence>
<dbReference type="InterPro" id="IPR025232">
    <property type="entry name" value="DUF4174"/>
</dbReference>
<dbReference type="STRING" id="1073327.SAMN04488108_0870"/>
<evidence type="ECO:0000313" key="5">
    <source>
        <dbReference type="Proteomes" id="UP000184609"/>
    </source>
</evidence>
<organism evidence="4 5">
    <name type="scientific">Algoriphagus zhangzhouensis</name>
    <dbReference type="NCBI Taxonomy" id="1073327"/>
    <lineage>
        <taxon>Bacteria</taxon>
        <taxon>Pseudomonadati</taxon>
        <taxon>Bacteroidota</taxon>
        <taxon>Cytophagia</taxon>
        <taxon>Cytophagales</taxon>
        <taxon>Cyclobacteriaceae</taxon>
        <taxon>Algoriphagus</taxon>
    </lineage>
</organism>
<dbReference type="EMBL" id="FRXN01000001">
    <property type="protein sequence ID" value="SHO60550.1"/>
    <property type="molecule type" value="Genomic_DNA"/>
</dbReference>
<keyword evidence="5" id="KW-1185">Reference proteome</keyword>
<evidence type="ECO:0000256" key="1">
    <source>
        <dbReference type="ARBA" id="ARBA00022729"/>
    </source>
</evidence>
<name>A0A1M7Z6Z4_9BACT</name>
<accession>A0A1M7Z6Z4</accession>